<protein>
    <submittedName>
        <fullName evidence="3">IS1595 family transposase</fullName>
    </submittedName>
</protein>
<dbReference type="RefSeq" id="WP_269415288.1">
    <property type="nucleotide sequence ID" value="NZ_JAPWGL010000002.1"/>
</dbReference>
<evidence type="ECO:0000313" key="3">
    <source>
        <dbReference type="EMBL" id="MCZ4223497.1"/>
    </source>
</evidence>
<dbReference type="InterPro" id="IPR024445">
    <property type="entry name" value="Tnp_ISXO2-like"/>
</dbReference>
<evidence type="ECO:0000256" key="1">
    <source>
        <dbReference type="SAM" id="MobiDB-lite"/>
    </source>
</evidence>
<dbReference type="Pfam" id="PF12760">
    <property type="entry name" value="Zn_ribbon_IS1595"/>
    <property type="match status" value="1"/>
</dbReference>
<keyword evidence="4" id="KW-1185">Reference proteome</keyword>
<name>A0ABT4KX48_9SPHI</name>
<proteinExistence type="predicted"/>
<dbReference type="PANTHER" id="PTHR47163">
    <property type="entry name" value="DDE_TNP_IS1595 DOMAIN-CONTAINING PROTEIN"/>
    <property type="match status" value="1"/>
</dbReference>
<evidence type="ECO:0000259" key="2">
    <source>
        <dbReference type="SMART" id="SM01126"/>
    </source>
</evidence>
<feature type="domain" description="ISXO2-like transposase" evidence="2">
    <location>
        <begin position="136"/>
        <end position="285"/>
    </location>
</feature>
<comment type="caution">
    <text evidence="3">The sequence shown here is derived from an EMBL/GenBank/DDBJ whole genome shotgun (WGS) entry which is preliminary data.</text>
</comment>
<dbReference type="EMBL" id="JAPWGL010000002">
    <property type="protein sequence ID" value="MCZ4223497.1"/>
    <property type="molecule type" value="Genomic_DNA"/>
</dbReference>
<dbReference type="SMART" id="SM01126">
    <property type="entry name" value="DDE_Tnp_IS1595"/>
    <property type="match status" value="1"/>
</dbReference>
<sequence length="319" mass="36916">MGQMVYLYMNKFNSLIQLFDYFKDDETCEKYLGAKRWGDTITCPHCGSAKKAYVTNRGYKCSDKDCHKKFTVKTKTIYENTKIGLRLWFGALYLVTAHKKGISSLQLARDLDVSQKTAWFMLHRIREMLNDQDPSLMQGTVEVDETYVGGKNKNRHAHKKIDSTQGRSAKDKTPVVGMIERNGKVKTFVVQDTNSDTLHNIVKSNIDANVTLITDAYRSYNGLGTVCNHITVKHTENNYKTEGDKHTNNIEGFWSLFKRGLVGTYHYMSPKHLQRYMDETSYRYNTRKVADSNRFEMAILKCDTPRITYRKLTEKERTS</sequence>
<accession>A0ABT4KX48</accession>
<dbReference type="Pfam" id="PF12762">
    <property type="entry name" value="DDE_Tnp_IS1595"/>
    <property type="match status" value="1"/>
</dbReference>
<gene>
    <name evidence="3" type="ORF">O0931_09325</name>
</gene>
<dbReference type="PANTHER" id="PTHR47163:SF2">
    <property type="entry name" value="SI:DKEY-17M8.2"/>
    <property type="match status" value="1"/>
</dbReference>
<organism evidence="3 4">
    <name type="scientific">Pedobacter rhodius</name>
    <dbReference type="NCBI Taxonomy" id="3004098"/>
    <lineage>
        <taxon>Bacteria</taxon>
        <taxon>Pseudomonadati</taxon>
        <taxon>Bacteroidota</taxon>
        <taxon>Sphingobacteriia</taxon>
        <taxon>Sphingobacteriales</taxon>
        <taxon>Sphingobacteriaceae</taxon>
        <taxon>Pedobacter</taxon>
    </lineage>
</organism>
<evidence type="ECO:0000313" key="4">
    <source>
        <dbReference type="Proteomes" id="UP001144341"/>
    </source>
</evidence>
<dbReference type="InterPro" id="IPR024442">
    <property type="entry name" value="Transposase_Zn_ribbon"/>
</dbReference>
<dbReference type="Proteomes" id="UP001144341">
    <property type="component" value="Unassembled WGS sequence"/>
</dbReference>
<reference evidence="3" key="1">
    <citation type="submission" date="2022-12" db="EMBL/GenBank/DDBJ databases">
        <title>Genome sequence of SJ11.</title>
        <authorList>
            <person name="Woo H."/>
        </authorList>
    </citation>
    <scope>NUCLEOTIDE SEQUENCE</scope>
    <source>
        <strain evidence="3">SJ11</strain>
    </source>
</reference>
<feature type="region of interest" description="Disordered" evidence="1">
    <location>
        <begin position="153"/>
        <end position="172"/>
    </location>
</feature>
<dbReference type="InterPro" id="IPR053164">
    <property type="entry name" value="IS1016-like_transposase"/>
</dbReference>
<dbReference type="NCBIfam" id="NF033547">
    <property type="entry name" value="transpos_IS1595"/>
    <property type="match status" value="1"/>
</dbReference>